<comment type="caution">
    <text evidence="2">The sequence shown here is derived from an EMBL/GenBank/DDBJ whole genome shotgun (WGS) entry which is preliminary data.</text>
</comment>
<evidence type="ECO:0000256" key="1">
    <source>
        <dbReference type="SAM" id="MobiDB-lite"/>
    </source>
</evidence>
<reference evidence="2" key="1">
    <citation type="submission" date="2017-07" db="EMBL/GenBank/DDBJ databases">
        <title>Taro Niue Genome Assembly and Annotation.</title>
        <authorList>
            <person name="Atibalentja N."/>
            <person name="Keating K."/>
            <person name="Fields C.J."/>
        </authorList>
    </citation>
    <scope>NUCLEOTIDE SEQUENCE</scope>
    <source>
        <strain evidence="2">Niue_2</strain>
        <tissue evidence="2">Leaf</tissue>
    </source>
</reference>
<evidence type="ECO:0000313" key="3">
    <source>
        <dbReference type="Proteomes" id="UP000652761"/>
    </source>
</evidence>
<organism evidence="2 3">
    <name type="scientific">Colocasia esculenta</name>
    <name type="common">Wild taro</name>
    <name type="synonym">Arum esculentum</name>
    <dbReference type="NCBI Taxonomy" id="4460"/>
    <lineage>
        <taxon>Eukaryota</taxon>
        <taxon>Viridiplantae</taxon>
        <taxon>Streptophyta</taxon>
        <taxon>Embryophyta</taxon>
        <taxon>Tracheophyta</taxon>
        <taxon>Spermatophyta</taxon>
        <taxon>Magnoliopsida</taxon>
        <taxon>Liliopsida</taxon>
        <taxon>Araceae</taxon>
        <taxon>Aroideae</taxon>
        <taxon>Colocasieae</taxon>
        <taxon>Colocasia</taxon>
    </lineage>
</organism>
<feature type="region of interest" description="Disordered" evidence="1">
    <location>
        <begin position="19"/>
        <end position="46"/>
    </location>
</feature>
<dbReference type="PANTHER" id="PTHR31696:SF71">
    <property type="entry name" value="PROTEIN MIZU-KUSSEI 1"/>
    <property type="match status" value="1"/>
</dbReference>
<dbReference type="GO" id="GO:0010274">
    <property type="term" value="P:hydrotropism"/>
    <property type="evidence" value="ECO:0007669"/>
    <property type="project" value="InterPro"/>
</dbReference>
<dbReference type="PANTHER" id="PTHR31696">
    <property type="entry name" value="PROTEIN MIZU-KUSSEI 1"/>
    <property type="match status" value="1"/>
</dbReference>
<evidence type="ECO:0000313" key="2">
    <source>
        <dbReference type="EMBL" id="MQL83427.1"/>
    </source>
</evidence>
<keyword evidence="3" id="KW-1185">Reference proteome</keyword>
<dbReference type="Proteomes" id="UP000652761">
    <property type="component" value="Unassembled WGS sequence"/>
</dbReference>
<feature type="region of interest" description="Disordered" evidence="1">
    <location>
        <begin position="277"/>
        <end position="305"/>
    </location>
</feature>
<dbReference type="OrthoDB" id="10560402at2759"/>
<sequence length="358" mass="38351">MSFSSPHQLQQQQLQYQLSSNGNSNSGNPCRSETKKKVVTPKAAASRPGGLLALDNRPAFSSVDDDYFLGVDEDPDPLVQRSPVAYQPLQLPIVHRPSAGRASSMSALFRALFPPLKTLLPTCQHLSLPSLPSRSMSLGRKRVTGTLFGQRRGRVTFAVQDSPSSEPLLLLELAVATGQLVKEMASGTVRVLLECERQPLEAHRGRNKKKHHQSPAPASSPAPPASLWEEPVWTMFCNGRRSGYAVSHPCGEADMHVLQAIRTVSAGAGVLPLSTQLSDGFPPSPAPPSSPFLDRGTKGAGPTGVGVDGGCSLEVMYMRARFERVVGSRDSEAFYMMSPDGGKAGGGSPELSIFLLRL</sequence>
<feature type="region of interest" description="Disordered" evidence="1">
    <location>
        <begin position="202"/>
        <end position="225"/>
    </location>
</feature>
<evidence type="ECO:0008006" key="4">
    <source>
        <dbReference type="Google" id="ProtNLM"/>
    </source>
</evidence>
<dbReference type="InterPro" id="IPR006460">
    <property type="entry name" value="MIZ1-like_pln"/>
</dbReference>
<proteinExistence type="predicted"/>
<gene>
    <name evidence="2" type="ORF">Taro_015913</name>
</gene>
<dbReference type="EMBL" id="NMUH01000694">
    <property type="protein sequence ID" value="MQL83427.1"/>
    <property type="molecule type" value="Genomic_DNA"/>
</dbReference>
<dbReference type="Pfam" id="PF04759">
    <property type="entry name" value="DUF617"/>
    <property type="match status" value="1"/>
</dbReference>
<protein>
    <recommendedName>
        <fullName evidence="4">Protein MIZU-KUSSEI 1</fullName>
    </recommendedName>
</protein>
<accession>A0A843UM57</accession>
<dbReference type="AlphaFoldDB" id="A0A843UM57"/>
<name>A0A843UM57_COLES</name>